<organism evidence="14 15">
    <name type="scientific">Parasutterella muris</name>
    <dbReference type="NCBI Taxonomy" id="2565572"/>
    <lineage>
        <taxon>Bacteria</taxon>
        <taxon>Pseudomonadati</taxon>
        <taxon>Pseudomonadota</taxon>
        <taxon>Betaproteobacteria</taxon>
        <taxon>Burkholderiales</taxon>
        <taxon>Sutterellaceae</taxon>
        <taxon>Parasutterella</taxon>
    </lineage>
</organism>
<dbReference type="InterPro" id="IPR036249">
    <property type="entry name" value="Thioredoxin-like_sf"/>
</dbReference>
<dbReference type="FunFam" id="3.40.30.10:FF:000007">
    <property type="entry name" value="Thioredoxin-dependent thiol peroxidase"/>
    <property type="match status" value="1"/>
</dbReference>
<evidence type="ECO:0000256" key="12">
    <source>
        <dbReference type="ARBA" id="ARBA00049091"/>
    </source>
</evidence>
<keyword evidence="4" id="KW-0575">Peroxidase</keyword>
<evidence type="ECO:0000256" key="11">
    <source>
        <dbReference type="ARBA" id="ARBA00042639"/>
    </source>
</evidence>
<dbReference type="GO" id="GO:0034599">
    <property type="term" value="P:cellular response to oxidative stress"/>
    <property type="evidence" value="ECO:0007669"/>
    <property type="project" value="TreeGrafter"/>
</dbReference>
<gene>
    <name evidence="14" type="ORF">E5987_02375</name>
</gene>
<keyword evidence="6" id="KW-0560">Oxidoreductase</keyword>
<evidence type="ECO:0000313" key="14">
    <source>
        <dbReference type="EMBL" id="MVX56052.1"/>
    </source>
</evidence>
<evidence type="ECO:0000256" key="8">
    <source>
        <dbReference type="ARBA" id="ARBA00023284"/>
    </source>
</evidence>
<dbReference type="GO" id="GO:0045454">
    <property type="term" value="P:cell redox homeostasis"/>
    <property type="evidence" value="ECO:0007669"/>
    <property type="project" value="TreeGrafter"/>
</dbReference>
<evidence type="ECO:0000256" key="9">
    <source>
        <dbReference type="ARBA" id="ARBA00032824"/>
    </source>
</evidence>
<accession>A0A6L6YGT2</accession>
<evidence type="ECO:0000256" key="1">
    <source>
        <dbReference type="ARBA" id="ARBA00003330"/>
    </source>
</evidence>
<feature type="domain" description="Thioredoxin" evidence="13">
    <location>
        <begin position="19"/>
        <end position="169"/>
    </location>
</feature>
<dbReference type="InterPro" id="IPR000866">
    <property type="entry name" value="AhpC/TSA"/>
</dbReference>
<comment type="subunit">
    <text evidence="2">Monomer.</text>
</comment>
<evidence type="ECO:0000313" key="15">
    <source>
        <dbReference type="Proteomes" id="UP000472580"/>
    </source>
</evidence>
<evidence type="ECO:0000256" key="5">
    <source>
        <dbReference type="ARBA" id="ARBA00022862"/>
    </source>
</evidence>
<dbReference type="PANTHER" id="PTHR42801:SF4">
    <property type="entry name" value="AHPC_TSA FAMILY PROTEIN"/>
    <property type="match status" value="1"/>
</dbReference>
<reference evidence="14 15" key="1">
    <citation type="submission" date="2019-12" db="EMBL/GenBank/DDBJ databases">
        <title>Microbes associate with the intestines of laboratory mice.</title>
        <authorList>
            <person name="Navarre W."/>
            <person name="Wong E."/>
        </authorList>
    </citation>
    <scope>NUCLEOTIDE SEQUENCE [LARGE SCALE GENOMIC DNA]</scope>
    <source>
        <strain evidence="14 15">NM82_D38</strain>
    </source>
</reference>
<evidence type="ECO:0000256" key="10">
    <source>
        <dbReference type="ARBA" id="ARBA00038489"/>
    </source>
</evidence>
<dbReference type="OrthoDB" id="9812811at2"/>
<dbReference type="Pfam" id="PF00578">
    <property type="entry name" value="AhpC-TSA"/>
    <property type="match status" value="1"/>
</dbReference>
<evidence type="ECO:0000256" key="4">
    <source>
        <dbReference type="ARBA" id="ARBA00022559"/>
    </source>
</evidence>
<proteinExistence type="inferred from homology"/>
<keyword evidence="8" id="KW-0676">Redox-active center</keyword>
<dbReference type="EC" id="1.11.1.24" evidence="3"/>
<dbReference type="CDD" id="cd03017">
    <property type="entry name" value="PRX_BCP"/>
    <property type="match status" value="1"/>
</dbReference>
<name>A0A6L6YGT2_9BURK</name>
<protein>
    <recommendedName>
        <fullName evidence="3">thioredoxin-dependent peroxiredoxin</fullName>
        <ecNumber evidence="3">1.11.1.24</ecNumber>
    </recommendedName>
    <alternativeName>
        <fullName evidence="9">Thioredoxin peroxidase</fullName>
    </alternativeName>
    <alternativeName>
        <fullName evidence="11">Thioredoxin-dependent peroxiredoxin Bcp</fullName>
    </alternativeName>
</protein>
<dbReference type="SUPFAM" id="SSF52833">
    <property type="entry name" value="Thioredoxin-like"/>
    <property type="match status" value="1"/>
</dbReference>
<evidence type="ECO:0000256" key="3">
    <source>
        <dbReference type="ARBA" id="ARBA00013017"/>
    </source>
</evidence>
<dbReference type="EMBL" id="WSRP01000005">
    <property type="protein sequence ID" value="MVX56052.1"/>
    <property type="molecule type" value="Genomic_DNA"/>
</dbReference>
<dbReference type="PROSITE" id="PS51352">
    <property type="entry name" value="THIOREDOXIN_2"/>
    <property type="match status" value="1"/>
</dbReference>
<keyword evidence="5" id="KW-0049">Antioxidant</keyword>
<evidence type="ECO:0000256" key="6">
    <source>
        <dbReference type="ARBA" id="ARBA00023002"/>
    </source>
</evidence>
<comment type="similarity">
    <text evidence="10">Belongs to the peroxiredoxin family. BCP/PrxQ subfamily.</text>
</comment>
<comment type="function">
    <text evidence="1">Thiol-specific peroxidase that catalyzes the reduction of hydrogen peroxide and organic hydroperoxides to water and alcohols, respectively. Plays a role in cell protection against oxidative stress by detoxifying peroxides and as sensor of hydrogen peroxide-mediated signaling events.</text>
</comment>
<evidence type="ECO:0000259" key="13">
    <source>
        <dbReference type="PROSITE" id="PS51352"/>
    </source>
</evidence>
<sequence length="169" mass="18669">MCHMTNNTVAEIDPSECKAVLGEKAPNFCLPSDLGGEVKLSDFLGKKVVLYFYPKDNTSGCSLEAMDFEAALKTFQNAGFVILGISRDSLKSHANFREKKALTFPLLSDADSKVCKEYGVLKMKSMYGRKYLGIERSTFVINEEGVLMDEMRGVKAKGHVEALLKKLGL</sequence>
<dbReference type="InterPro" id="IPR050924">
    <property type="entry name" value="Peroxiredoxin_BCP/PrxQ"/>
</dbReference>
<dbReference type="AlphaFoldDB" id="A0A6L6YGT2"/>
<dbReference type="Gene3D" id="3.40.30.10">
    <property type="entry name" value="Glutaredoxin"/>
    <property type="match status" value="1"/>
</dbReference>
<evidence type="ECO:0000256" key="2">
    <source>
        <dbReference type="ARBA" id="ARBA00011245"/>
    </source>
</evidence>
<comment type="caution">
    <text evidence="14">The sequence shown here is derived from an EMBL/GenBank/DDBJ whole genome shotgun (WGS) entry which is preliminary data.</text>
</comment>
<dbReference type="GO" id="GO:0005737">
    <property type="term" value="C:cytoplasm"/>
    <property type="evidence" value="ECO:0007669"/>
    <property type="project" value="TreeGrafter"/>
</dbReference>
<dbReference type="PANTHER" id="PTHR42801">
    <property type="entry name" value="THIOREDOXIN-DEPENDENT PEROXIDE REDUCTASE"/>
    <property type="match status" value="1"/>
</dbReference>
<keyword evidence="7" id="KW-1015">Disulfide bond</keyword>
<dbReference type="GO" id="GO:0008379">
    <property type="term" value="F:thioredoxin peroxidase activity"/>
    <property type="evidence" value="ECO:0007669"/>
    <property type="project" value="TreeGrafter"/>
</dbReference>
<comment type="catalytic activity">
    <reaction evidence="12">
        <text>a hydroperoxide + [thioredoxin]-dithiol = an alcohol + [thioredoxin]-disulfide + H2O</text>
        <dbReference type="Rhea" id="RHEA:62620"/>
        <dbReference type="Rhea" id="RHEA-COMP:10698"/>
        <dbReference type="Rhea" id="RHEA-COMP:10700"/>
        <dbReference type="ChEBI" id="CHEBI:15377"/>
        <dbReference type="ChEBI" id="CHEBI:29950"/>
        <dbReference type="ChEBI" id="CHEBI:30879"/>
        <dbReference type="ChEBI" id="CHEBI:35924"/>
        <dbReference type="ChEBI" id="CHEBI:50058"/>
        <dbReference type="EC" id="1.11.1.24"/>
    </reaction>
</comment>
<dbReference type="Proteomes" id="UP000472580">
    <property type="component" value="Unassembled WGS sequence"/>
</dbReference>
<dbReference type="InterPro" id="IPR013766">
    <property type="entry name" value="Thioredoxin_domain"/>
</dbReference>
<evidence type="ECO:0000256" key="7">
    <source>
        <dbReference type="ARBA" id="ARBA00023157"/>
    </source>
</evidence>
<keyword evidence="15" id="KW-1185">Reference proteome</keyword>